<evidence type="ECO:0000259" key="4">
    <source>
        <dbReference type="Pfam" id="PF22939"/>
    </source>
</evidence>
<dbReference type="GO" id="GO:0003824">
    <property type="term" value="F:catalytic activity"/>
    <property type="evidence" value="ECO:0007669"/>
    <property type="project" value="InterPro"/>
</dbReference>
<dbReference type="GO" id="GO:0009116">
    <property type="term" value="P:nucleoside metabolic process"/>
    <property type="evidence" value="ECO:0007669"/>
    <property type="project" value="InterPro"/>
</dbReference>
<reference evidence="6 7" key="1">
    <citation type="submission" date="2020-01" db="EMBL/GenBank/DDBJ databases">
        <authorList>
            <person name="Palmer J.M."/>
        </authorList>
    </citation>
    <scope>NUCLEOTIDE SEQUENCE [LARGE SCALE GENOMIC DNA]</scope>
    <source>
        <strain evidence="6 7">TWF970</strain>
    </source>
</reference>
<dbReference type="Pfam" id="PF22939">
    <property type="entry name" value="WHD_GPIID"/>
    <property type="match status" value="1"/>
</dbReference>
<proteinExistence type="predicted"/>
<organism evidence="6 7">
    <name type="scientific">Orbilia oligospora</name>
    <name type="common">Nematode-trapping fungus</name>
    <name type="synonym">Arthrobotrys oligospora</name>
    <dbReference type="NCBI Taxonomy" id="2813651"/>
    <lineage>
        <taxon>Eukaryota</taxon>
        <taxon>Fungi</taxon>
        <taxon>Dikarya</taxon>
        <taxon>Ascomycota</taxon>
        <taxon>Pezizomycotina</taxon>
        <taxon>Orbiliomycetes</taxon>
        <taxon>Orbiliales</taxon>
        <taxon>Orbiliaceae</taxon>
        <taxon>Orbilia</taxon>
    </lineage>
</organism>
<keyword evidence="2" id="KW-0040">ANK repeat</keyword>
<dbReference type="PANTHER" id="PTHR10039:SF15">
    <property type="entry name" value="NACHT DOMAIN-CONTAINING PROTEIN"/>
    <property type="match status" value="1"/>
</dbReference>
<dbReference type="Pfam" id="PF24883">
    <property type="entry name" value="NPHP3_N"/>
    <property type="match status" value="1"/>
</dbReference>
<name>A0A7C8RH62_ORBOL</name>
<evidence type="ECO:0000256" key="2">
    <source>
        <dbReference type="PROSITE-ProRule" id="PRU00023"/>
    </source>
</evidence>
<evidence type="ECO:0000256" key="1">
    <source>
        <dbReference type="ARBA" id="ARBA00022737"/>
    </source>
</evidence>
<accession>A0A7C8RH62</accession>
<dbReference type="OrthoDB" id="7464126at2759"/>
<dbReference type="InterPro" id="IPR054471">
    <property type="entry name" value="GPIID_WHD"/>
</dbReference>
<evidence type="ECO:0000313" key="6">
    <source>
        <dbReference type="EMBL" id="KAF3287315.1"/>
    </source>
</evidence>
<feature type="domain" description="Nephrocystin 3-like N-terminal" evidence="5">
    <location>
        <begin position="304"/>
        <end position="463"/>
    </location>
</feature>
<dbReference type="InterPro" id="IPR000845">
    <property type="entry name" value="Nucleoside_phosphorylase_d"/>
</dbReference>
<sequence>MNCYGANQTARAAAQMLNTFSSVKITLMVGIGAGIPTKVKLGDVVISTEWTQWDFGKTKNGVFEHVGKRYFPPEELSCAMSKLQAEHNLDETKIQQQLDKLRSENQKLSPKYTSIENCGNSKGHPYQGGENGASQISKGSNNARVHYGLITSGNQVVKDASLRDEIDSRLQNKVLCIEMEAAGLMKFPAVIVRGICDYADESKDDDWQEYAATVAAICGKELLNCVHPSSNIVYTGFVSTSGHPYRFSHQPGEQNLGYFDYDLGPASTRKDNLTKEEEREIISHLLVDDFSAKQNSLFKRRQKGTGQWFLSSPEYQTWLKEKGILFCQGIPGAGKTIMTSIVIDDLTERYTNDMSVGIAYVYFGFKDTAQLSLDHLMLSLVKQLALRQPLLPSCMRDVLEWKKRTFPLSQDIVKSLFKVVAFHSRTFILIDALDECRNDLTAFLEVLFTLRQDQDINIFATSRCIPEIEDRFSGISIQLEIRAIEEDVRNYLESQILQRGTRVLKNNKAIVQEKIWRAAQGMFLLAHLYFESIKNKLTVTKINMALNSLTSGDGAYDSIYQDIMDRITEQDPESRNLAYKILSWITYATRALKKEELQRAIAIELDETEIEEINRGVSRYEFNFNPRDVPEIEDMISVCCGLITVDAQSDVVRLVHYTTQEYFERTGSVWFPQANGNIAATCIISMSLNVSSGGVLKDSYSAIYWQDHILESTKEESCSSLTKLGQEDPNFLSLRKVKLQPLLLGFFRTHYLRLAYVKRMVAININRISKFQGGQGWLEVVARTQIYIYLATNLAELIVRWCTGPQPKLDGDAEQEESFPSRFKFRPDEAVGFLAKQGIYLADEKAGGNFEFSALEWAVNTGNQEILRNIVDMNIDGVRSSACARIDLLTLAVGNGYYDIAELLLEGKDLKAPIYSDGGTILSTAAAESHNGVLAKMLLDKGLEIETKNDLGMTPLSLAIKNWKLQNIIVLLERGADFRGQGEDKDRESNQLLLEIMTEHGKDDIVKSLIERGIFLKLGNSALGYIAWAIGRGQGFSRNAYDMLQSSRRPDVQNLPRMDLSILKTLLKIAGEHSREDFLEILLESGVPADEIAEALLKESP</sequence>
<keyword evidence="1" id="KW-0677">Repeat</keyword>
<dbReference type="InterPro" id="IPR002110">
    <property type="entry name" value="Ankyrin_rpt"/>
</dbReference>
<dbReference type="AlphaFoldDB" id="A0A7C8RH62"/>
<dbReference type="Gene3D" id="3.40.50.300">
    <property type="entry name" value="P-loop containing nucleotide triphosphate hydrolases"/>
    <property type="match status" value="1"/>
</dbReference>
<dbReference type="SUPFAM" id="SSF52540">
    <property type="entry name" value="P-loop containing nucleoside triphosphate hydrolases"/>
    <property type="match status" value="1"/>
</dbReference>
<dbReference type="PANTHER" id="PTHR10039">
    <property type="entry name" value="AMELOGENIN"/>
    <property type="match status" value="1"/>
</dbReference>
<protein>
    <submittedName>
        <fullName evidence="6">Uncharacterized protein</fullName>
    </submittedName>
</protein>
<dbReference type="Proteomes" id="UP000474640">
    <property type="component" value="Unassembled WGS sequence"/>
</dbReference>
<dbReference type="SMART" id="SM00248">
    <property type="entry name" value="ANK"/>
    <property type="match status" value="6"/>
</dbReference>
<dbReference type="PROSITE" id="PS50088">
    <property type="entry name" value="ANK_REPEAT"/>
    <property type="match status" value="2"/>
</dbReference>
<feature type="repeat" description="ANK" evidence="2">
    <location>
        <begin position="951"/>
        <end position="983"/>
    </location>
</feature>
<dbReference type="InterPro" id="IPR056884">
    <property type="entry name" value="NPHP3-like_N"/>
</dbReference>
<dbReference type="SUPFAM" id="SSF48403">
    <property type="entry name" value="Ankyrin repeat"/>
    <property type="match status" value="1"/>
</dbReference>
<gene>
    <name evidence="6" type="ORF">TWF970_007043</name>
</gene>
<dbReference type="Gene3D" id="1.25.40.20">
    <property type="entry name" value="Ankyrin repeat-containing domain"/>
    <property type="match status" value="1"/>
</dbReference>
<evidence type="ECO:0000259" key="3">
    <source>
        <dbReference type="Pfam" id="PF01048"/>
    </source>
</evidence>
<feature type="domain" description="GPI inositol-deacylase winged helix" evidence="4">
    <location>
        <begin position="573"/>
        <end position="664"/>
    </location>
</feature>
<dbReference type="EMBL" id="JAABOJ010000004">
    <property type="protein sequence ID" value="KAF3287315.1"/>
    <property type="molecule type" value="Genomic_DNA"/>
</dbReference>
<dbReference type="InterPro" id="IPR027417">
    <property type="entry name" value="P-loop_NTPase"/>
</dbReference>
<comment type="caution">
    <text evidence="6">The sequence shown here is derived from an EMBL/GenBank/DDBJ whole genome shotgun (WGS) entry which is preliminary data.</text>
</comment>
<evidence type="ECO:0000313" key="7">
    <source>
        <dbReference type="Proteomes" id="UP000474640"/>
    </source>
</evidence>
<dbReference type="SUPFAM" id="SSF53167">
    <property type="entry name" value="Purine and uridine phosphorylases"/>
    <property type="match status" value="1"/>
</dbReference>
<dbReference type="InterPro" id="IPR036770">
    <property type="entry name" value="Ankyrin_rpt-contain_sf"/>
</dbReference>
<dbReference type="InterPro" id="IPR035994">
    <property type="entry name" value="Nucleoside_phosphorylase_sf"/>
</dbReference>
<feature type="domain" description="Nucleoside phosphorylase" evidence="3">
    <location>
        <begin position="5"/>
        <end position="215"/>
    </location>
</feature>
<dbReference type="PROSITE" id="PS50297">
    <property type="entry name" value="ANK_REP_REGION"/>
    <property type="match status" value="1"/>
</dbReference>
<dbReference type="Pfam" id="PF12796">
    <property type="entry name" value="Ank_2"/>
    <property type="match status" value="1"/>
</dbReference>
<feature type="repeat" description="ANK" evidence="2">
    <location>
        <begin position="917"/>
        <end position="950"/>
    </location>
</feature>
<dbReference type="Gene3D" id="3.40.50.1580">
    <property type="entry name" value="Nucleoside phosphorylase domain"/>
    <property type="match status" value="1"/>
</dbReference>
<dbReference type="Pfam" id="PF01048">
    <property type="entry name" value="PNP_UDP_1"/>
    <property type="match status" value="1"/>
</dbReference>
<evidence type="ECO:0000259" key="5">
    <source>
        <dbReference type="Pfam" id="PF24883"/>
    </source>
</evidence>